<gene>
    <name evidence="3" type="ORF">C1SCF055_LOCUS23178</name>
</gene>
<keyword evidence="1" id="KW-0175">Coiled coil</keyword>
<feature type="region of interest" description="Disordered" evidence="2">
    <location>
        <begin position="157"/>
        <end position="186"/>
    </location>
</feature>
<organism evidence="3">
    <name type="scientific">Cladocopium goreaui</name>
    <dbReference type="NCBI Taxonomy" id="2562237"/>
    <lineage>
        <taxon>Eukaryota</taxon>
        <taxon>Sar</taxon>
        <taxon>Alveolata</taxon>
        <taxon>Dinophyceae</taxon>
        <taxon>Suessiales</taxon>
        <taxon>Symbiodiniaceae</taxon>
        <taxon>Cladocopium</taxon>
    </lineage>
</organism>
<dbReference type="AlphaFoldDB" id="A0A9P1CSL0"/>
<accession>A0A9P1CSL0</accession>
<evidence type="ECO:0000256" key="2">
    <source>
        <dbReference type="SAM" id="MobiDB-lite"/>
    </source>
</evidence>
<feature type="compositionally biased region" description="Polar residues" evidence="2">
    <location>
        <begin position="38"/>
        <end position="48"/>
    </location>
</feature>
<feature type="coiled-coil region" evidence="1">
    <location>
        <begin position="101"/>
        <end position="141"/>
    </location>
</feature>
<evidence type="ECO:0000313" key="4">
    <source>
        <dbReference type="EMBL" id="CAL1150105.1"/>
    </source>
</evidence>
<feature type="region of interest" description="Disordered" evidence="2">
    <location>
        <begin position="1"/>
        <end position="65"/>
    </location>
</feature>
<feature type="coiled-coil region" evidence="1">
    <location>
        <begin position="233"/>
        <end position="272"/>
    </location>
</feature>
<sequence length="322" mass="37689">VVDRNLQRPVRKGTSDIEPTRPSTSDASPRVVDRNLQRPHTSNITPISVTKRPVRPRTSDVTSPRPLLCKRGQQAFHQEPESSPRCNNIKECLDQRMAVHIKELEQRAIRALGKRQDEKRMKEKHEELEERRQRLHRLREHSDFLMKQMEDKEIRRKAEAAERESVVTASTHSTPRKPRKAGVSEHRRDLLTSLEKEDCASQLTEELAQDQLLAGRPRPAVLLGRLKAREELRDCLHTQIEVKRKQRQEQERERLEMEVSLLQQESHFMELECSMQKAAKREEQESLKEAWSQECKLRDVHRRIEALEDGRVPKAASRLVHV</sequence>
<feature type="non-terminal residue" evidence="3">
    <location>
        <position position="1"/>
    </location>
</feature>
<evidence type="ECO:0000313" key="6">
    <source>
        <dbReference type="Proteomes" id="UP001152797"/>
    </source>
</evidence>
<proteinExistence type="predicted"/>
<dbReference type="EMBL" id="CAMXCT020002235">
    <property type="protein sequence ID" value="CAL1150105.1"/>
    <property type="molecule type" value="Genomic_DNA"/>
</dbReference>
<reference evidence="3" key="1">
    <citation type="submission" date="2022-10" db="EMBL/GenBank/DDBJ databases">
        <authorList>
            <person name="Chen Y."/>
            <person name="Dougan E. K."/>
            <person name="Chan C."/>
            <person name="Rhodes N."/>
            <person name="Thang M."/>
        </authorList>
    </citation>
    <scope>NUCLEOTIDE SEQUENCE</scope>
</reference>
<comment type="caution">
    <text evidence="3">The sequence shown here is derived from an EMBL/GenBank/DDBJ whole genome shotgun (WGS) entry which is preliminary data.</text>
</comment>
<evidence type="ECO:0000256" key="1">
    <source>
        <dbReference type="SAM" id="Coils"/>
    </source>
</evidence>
<evidence type="ECO:0000313" key="3">
    <source>
        <dbReference type="EMBL" id="CAI3996730.1"/>
    </source>
</evidence>
<protein>
    <submittedName>
        <fullName evidence="5">CCDC81 HU domain-containing protein</fullName>
    </submittedName>
</protein>
<dbReference type="Proteomes" id="UP001152797">
    <property type="component" value="Unassembled WGS sequence"/>
</dbReference>
<keyword evidence="6" id="KW-1185">Reference proteome</keyword>
<dbReference type="OrthoDB" id="552140at2759"/>
<evidence type="ECO:0000313" key="5">
    <source>
        <dbReference type="EMBL" id="CAL4784042.1"/>
    </source>
</evidence>
<dbReference type="EMBL" id="CAMXCT010002235">
    <property type="protein sequence ID" value="CAI3996730.1"/>
    <property type="molecule type" value="Genomic_DNA"/>
</dbReference>
<reference evidence="4" key="2">
    <citation type="submission" date="2024-04" db="EMBL/GenBank/DDBJ databases">
        <authorList>
            <person name="Chen Y."/>
            <person name="Shah S."/>
            <person name="Dougan E. K."/>
            <person name="Thang M."/>
            <person name="Chan C."/>
        </authorList>
    </citation>
    <scope>NUCLEOTIDE SEQUENCE [LARGE SCALE GENOMIC DNA]</scope>
</reference>
<name>A0A9P1CSL0_9DINO</name>
<dbReference type="EMBL" id="CAMXCT030002235">
    <property type="protein sequence ID" value="CAL4784042.1"/>
    <property type="molecule type" value="Genomic_DNA"/>
</dbReference>